<dbReference type="AlphaFoldDB" id="A0A8J4WYB2"/>
<dbReference type="InterPro" id="IPR027469">
    <property type="entry name" value="Cation_efflux_TMD_sf"/>
</dbReference>
<dbReference type="GO" id="GO:0006882">
    <property type="term" value="P:intracellular zinc ion homeostasis"/>
    <property type="evidence" value="ECO:0007669"/>
    <property type="project" value="TreeGrafter"/>
</dbReference>
<reference evidence="9" key="1">
    <citation type="submission" date="2020-07" db="EMBL/GenBank/DDBJ databases">
        <title>Clarias magur genome sequencing, assembly and annotation.</title>
        <authorList>
            <person name="Kushwaha B."/>
            <person name="Kumar R."/>
            <person name="Das P."/>
            <person name="Joshi C.G."/>
            <person name="Kumar D."/>
            <person name="Nagpure N.S."/>
            <person name="Pandey M."/>
            <person name="Agarwal S."/>
            <person name="Srivastava S."/>
            <person name="Singh M."/>
            <person name="Sahoo L."/>
            <person name="Jayasankar P."/>
            <person name="Meher P.K."/>
            <person name="Koringa P.G."/>
            <person name="Iquebal M.A."/>
            <person name="Das S.P."/>
            <person name="Bit A."/>
            <person name="Patnaik S."/>
            <person name="Patel N."/>
            <person name="Shah T.M."/>
            <person name="Hinsu A."/>
            <person name="Jena J.K."/>
        </authorList>
    </citation>
    <scope>NUCLEOTIDE SEQUENCE</scope>
    <source>
        <strain evidence="9">CIFAMagur01</strain>
        <tissue evidence="9">Testis</tissue>
    </source>
</reference>
<feature type="transmembrane region" description="Helical" evidence="7">
    <location>
        <begin position="12"/>
        <end position="35"/>
    </location>
</feature>
<evidence type="ECO:0000256" key="2">
    <source>
        <dbReference type="ARBA" id="ARBA00008873"/>
    </source>
</evidence>
<comment type="similarity">
    <text evidence="2">Belongs to the cation diffusion facilitator (CDF) transporter (TC 2.A.4) family. SLC30A subfamily.</text>
</comment>
<evidence type="ECO:0000313" key="10">
    <source>
        <dbReference type="Proteomes" id="UP000727407"/>
    </source>
</evidence>
<organism evidence="9 10">
    <name type="scientific">Clarias magur</name>
    <name type="common">Asian catfish</name>
    <name type="synonym">Macropteronotus magur</name>
    <dbReference type="NCBI Taxonomy" id="1594786"/>
    <lineage>
        <taxon>Eukaryota</taxon>
        <taxon>Metazoa</taxon>
        <taxon>Chordata</taxon>
        <taxon>Craniata</taxon>
        <taxon>Vertebrata</taxon>
        <taxon>Euteleostomi</taxon>
        <taxon>Actinopterygii</taxon>
        <taxon>Neopterygii</taxon>
        <taxon>Teleostei</taxon>
        <taxon>Ostariophysi</taxon>
        <taxon>Siluriformes</taxon>
        <taxon>Clariidae</taxon>
        <taxon>Clarias</taxon>
    </lineage>
</organism>
<dbReference type="SUPFAM" id="SSF161111">
    <property type="entry name" value="Cation efflux protein transmembrane domain-like"/>
    <property type="match status" value="1"/>
</dbReference>
<dbReference type="EMBL" id="QNUK01000270">
    <property type="protein sequence ID" value="KAF5896609.1"/>
    <property type="molecule type" value="Genomic_DNA"/>
</dbReference>
<feature type="transmembrane region" description="Helical" evidence="7">
    <location>
        <begin position="114"/>
        <end position="133"/>
    </location>
</feature>
<feature type="transmembrane region" description="Helical" evidence="7">
    <location>
        <begin position="41"/>
        <end position="60"/>
    </location>
</feature>
<evidence type="ECO:0000256" key="4">
    <source>
        <dbReference type="ARBA" id="ARBA00022833"/>
    </source>
</evidence>
<gene>
    <name evidence="9" type="primary">slc30a10-2</name>
    <name evidence="9" type="ORF">DAT39_013690</name>
</gene>
<accession>A0A8J4WYB2</accession>
<evidence type="ECO:0000256" key="3">
    <source>
        <dbReference type="ARBA" id="ARBA00022692"/>
    </source>
</evidence>
<evidence type="ECO:0000256" key="5">
    <source>
        <dbReference type="ARBA" id="ARBA00022989"/>
    </source>
</evidence>
<keyword evidence="6 7" id="KW-0472">Membrane</keyword>
<dbReference type="Pfam" id="PF01545">
    <property type="entry name" value="Cation_efflux"/>
    <property type="match status" value="1"/>
</dbReference>
<comment type="subcellular location">
    <subcellularLocation>
        <location evidence="1">Membrane</location>
        <topology evidence="1">Multi-pass membrane protein</topology>
    </subcellularLocation>
</comment>
<keyword evidence="10" id="KW-1185">Reference proteome</keyword>
<feature type="domain" description="Cation efflux protein transmembrane" evidence="8">
    <location>
        <begin position="11"/>
        <end position="133"/>
    </location>
</feature>
<evidence type="ECO:0000259" key="8">
    <source>
        <dbReference type="Pfam" id="PF01545"/>
    </source>
</evidence>
<dbReference type="GO" id="GO:0006828">
    <property type="term" value="P:manganese ion transport"/>
    <property type="evidence" value="ECO:0007669"/>
    <property type="project" value="TreeGrafter"/>
</dbReference>
<dbReference type="GO" id="GO:0005385">
    <property type="term" value="F:zinc ion transmembrane transporter activity"/>
    <property type="evidence" value="ECO:0007669"/>
    <property type="project" value="TreeGrafter"/>
</dbReference>
<dbReference type="Gene3D" id="1.20.1510.10">
    <property type="entry name" value="Cation efflux protein transmembrane domain"/>
    <property type="match status" value="1"/>
</dbReference>
<dbReference type="PANTHER" id="PTHR45820:SF3">
    <property type="entry name" value="CALCIUM_MANGANESE ANTIPORTER SLC30A10"/>
    <property type="match status" value="1"/>
</dbReference>
<dbReference type="GO" id="GO:0010312">
    <property type="term" value="P:detoxification of zinc ion"/>
    <property type="evidence" value="ECO:0007669"/>
    <property type="project" value="TreeGrafter"/>
</dbReference>
<evidence type="ECO:0000256" key="7">
    <source>
        <dbReference type="SAM" id="Phobius"/>
    </source>
</evidence>
<dbReference type="PANTHER" id="PTHR45820">
    <property type="entry name" value="FI23527P1"/>
    <property type="match status" value="1"/>
</dbReference>
<dbReference type="OrthoDB" id="29444at2759"/>
<dbReference type="GO" id="GO:0016020">
    <property type="term" value="C:membrane"/>
    <property type="evidence" value="ECO:0007669"/>
    <property type="project" value="UniProtKB-SubCell"/>
</dbReference>
<keyword evidence="5 7" id="KW-1133">Transmembrane helix</keyword>
<sequence length="161" mass="17233">MGRYSGKSCRLIFMLSLTSLFFVAEIAAGYVGNSIALVSDAFNMLSDIISLSVGLVAARVRRRTSSPRCTYGLVRVEVLGALANAVFLAAVRFSVSVQALERLAEPESIDKPEVVLIVGSIGLSINIIGLLVFQDWSCLRGKTALAPHRDSARKSVTDAEA</sequence>
<evidence type="ECO:0000313" key="9">
    <source>
        <dbReference type="EMBL" id="KAF5896609.1"/>
    </source>
</evidence>
<dbReference type="Proteomes" id="UP000727407">
    <property type="component" value="Unassembled WGS sequence"/>
</dbReference>
<keyword evidence="4" id="KW-0862">Zinc</keyword>
<feature type="non-terminal residue" evidence="9">
    <location>
        <position position="161"/>
    </location>
</feature>
<dbReference type="InterPro" id="IPR002524">
    <property type="entry name" value="Cation_efflux"/>
</dbReference>
<dbReference type="NCBIfam" id="TIGR01297">
    <property type="entry name" value="CDF"/>
    <property type="match status" value="1"/>
</dbReference>
<protein>
    <submittedName>
        <fullName evidence="9">Zinc transporter 10-like</fullName>
    </submittedName>
</protein>
<proteinExistence type="inferred from homology"/>
<evidence type="ECO:0000256" key="1">
    <source>
        <dbReference type="ARBA" id="ARBA00004141"/>
    </source>
</evidence>
<comment type="caution">
    <text evidence="9">The sequence shown here is derived from an EMBL/GenBank/DDBJ whole genome shotgun (WGS) entry which is preliminary data.</text>
</comment>
<feature type="transmembrane region" description="Helical" evidence="7">
    <location>
        <begin position="72"/>
        <end position="94"/>
    </location>
</feature>
<evidence type="ECO:0000256" key="6">
    <source>
        <dbReference type="ARBA" id="ARBA00023136"/>
    </source>
</evidence>
<name>A0A8J4WYB2_CLAMG</name>
<dbReference type="InterPro" id="IPR058533">
    <property type="entry name" value="Cation_efflux_TM"/>
</dbReference>
<keyword evidence="3 7" id="KW-0812">Transmembrane</keyword>